<proteinExistence type="predicted"/>
<sequence length="524" mass="55644">MIAKEAGEIVDNNADQGRANPSTNVRVEVEPDGTWPHSEWRRPAKEEDDMKRRSLLTGMMAATVTPVVAGCSSGTQQTETAAAAQLAASAGHITEGTAITEVFGDGQKLTAVALKYDKEIDAAKLSPSAFEVTDRTVTNVYANTEPAKAAHGVNGQYVVIELSPLDHAARLYEDSFSGSSSSSQQPSAATSSSPIPSGSPSGSPSGGGPGGGGGMQEPTLKTASAEVTQVGSVTTVDGDTYAAVSTAVATSKVDNLIVDDFQQLKYTDAGTGRSLQYNLFVPENYDKAKSYPMVLFMHDGGTASSNPLITLTQGLGAVVWASPSEQAKHECFVLAPQFTGEDDEGSDGNAPALKTIKGLIDSLADQYSIDRKRLYTTGQSGGTITSIALDFTYPDLFAASFLVAGQWDDLTQVKPLAKQKIWAVVSQGDEQAYPGMTGIMDTLEAAGAKISRAVWDGQLTPEQFAPYTARMRAKNTPVNFVALKKGTVVWSGLEENSVDNHVCTWRAAYTIEGIRDWLFEQKRR</sequence>
<evidence type="ECO:0000256" key="2">
    <source>
        <dbReference type="SAM" id="MobiDB-lite"/>
    </source>
</evidence>
<dbReference type="Gene3D" id="3.40.50.1820">
    <property type="entry name" value="alpha/beta hydrolase"/>
    <property type="match status" value="1"/>
</dbReference>
<dbReference type="Gene3D" id="2.60.40.2180">
    <property type="match status" value="1"/>
</dbReference>
<feature type="compositionally biased region" description="Gly residues" evidence="2">
    <location>
        <begin position="204"/>
        <end position="215"/>
    </location>
</feature>
<accession>A0ABT9LRY9</accession>
<dbReference type="PANTHER" id="PTHR43037:SF1">
    <property type="entry name" value="BLL1128 PROTEIN"/>
    <property type="match status" value="1"/>
</dbReference>
<evidence type="ECO:0000313" key="4">
    <source>
        <dbReference type="EMBL" id="MDP9686297.1"/>
    </source>
</evidence>
<dbReference type="InterPro" id="IPR029058">
    <property type="entry name" value="AB_hydrolase_fold"/>
</dbReference>
<dbReference type="InterPro" id="IPR041172">
    <property type="entry name" value="EstA_Ig-like_N"/>
</dbReference>
<keyword evidence="5" id="KW-1185">Reference proteome</keyword>
<dbReference type="EMBL" id="JAURUD010000001">
    <property type="protein sequence ID" value="MDP9686297.1"/>
    <property type="molecule type" value="Genomic_DNA"/>
</dbReference>
<dbReference type="PANTHER" id="PTHR43037">
    <property type="entry name" value="UNNAMED PRODUCT-RELATED"/>
    <property type="match status" value="1"/>
</dbReference>
<dbReference type="Pfam" id="PF18435">
    <property type="entry name" value="EstA_Ig_like"/>
    <property type="match status" value="1"/>
</dbReference>
<reference evidence="4 5" key="1">
    <citation type="submission" date="2023-07" db="EMBL/GenBank/DDBJ databases">
        <title>Sequencing the genomes of 1000 actinobacteria strains.</title>
        <authorList>
            <person name="Klenk H.-P."/>
        </authorList>
    </citation>
    <scope>NUCLEOTIDE SEQUENCE [LARGE SCALE GENOMIC DNA]</scope>
    <source>
        <strain evidence="4 5">DSM 40229</strain>
    </source>
</reference>
<feature type="compositionally biased region" description="Low complexity" evidence="2">
    <location>
        <begin position="177"/>
        <end position="203"/>
    </location>
</feature>
<gene>
    <name evidence="4" type="ORF">J2S47_006799</name>
</gene>
<name>A0ABT9LRY9_STRGD</name>
<keyword evidence="1" id="KW-0732">Signal</keyword>
<evidence type="ECO:0000256" key="1">
    <source>
        <dbReference type="ARBA" id="ARBA00022729"/>
    </source>
</evidence>
<organism evidence="4 5">
    <name type="scientific">Streptomyces griseoviridis</name>
    <dbReference type="NCBI Taxonomy" id="45398"/>
    <lineage>
        <taxon>Bacteria</taxon>
        <taxon>Bacillati</taxon>
        <taxon>Actinomycetota</taxon>
        <taxon>Actinomycetes</taxon>
        <taxon>Kitasatosporales</taxon>
        <taxon>Streptomycetaceae</taxon>
        <taxon>Streptomyces</taxon>
    </lineage>
</organism>
<comment type="caution">
    <text evidence="4">The sequence shown here is derived from an EMBL/GenBank/DDBJ whole genome shotgun (WGS) entry which is preliminary data.</text>
</comment>
<dbReference type="InterPro" id="IPR050955">
    <property type="entry name" value="Plant_Biomass_Hydrol_Est"/>
</dbReference>
<feature type="compositionally biased region" description="Basic and acidic residues" evidence="2">
    <location>
        <begin position="38"/>
        <end position="49"/>
    </location>
</feature>
<protein>
    <submittedName>
        <fullName evidence="4">Peptidase</fullName>
    </submittedName>
</protein>
<dbReference type="RefSeq" id="WP_306888658.1">
    <property type="nucleotide sequence ID" value="NZ_BMSM01000036.1"/>
</dbReference>
<feature type="region of interest" description="Disordered" evidence="2">
    <location>
        <begin position="175"/>
        <end position="218"/>
    </location>
</feature>
<dbReference type="Proteomes" id="UP001231675">
    <property type="component" value="Unassembled WGS sequence"/>
</dbReference>
<dbReference type="SUPFAM" id="SSF53474">
    <property type="entry name" value="alpha/beta-Hydrolases"/>
    <property type="match status" value="1"/>
</dbReference>
<feature type="region of interest" description="Disordered" evidence="2">
    <location>
        <begin position="1"/>
        <end position="49"/>
    </location>
</feature>
<evidence type="ECO:0000313" key="5">
    <source>
        <dbReference type="Proteomes" id="UP001231675"/>
    </source>
</evidence>
<evidence type="ECO:0000259" key="3">
    <source>
        <dbReference type="Pfam" id="PF18435"/>
    </source>
</evidence>
<dbReference type="GeneID" id="91555781"/>
<feature type="domain" description="Esterase Ig-like N-terminal" evidence="3">
    <location>
        <begin position="97"/>
        <end position="242"/>
    </location>
</feature>
<feature type="compositionally biased region" description="Polar residues" evidence="2">
    <location>
        <begin position="13"/>
        <end position="25"/>
    </location>
</feature>